<dbReference type="EMBL" id="FODS01000001">
    <property type="protein sequence ID" value="SEO05071.1"/>
    <property type="molecule type" value="Genomic_DNA"/>
</dbReference>
<keyword evidence="2 7" id="KW-0813">Transport</keyword>
<dbReference type="Proteomes" id="UP000198893">
    <property type="component" value="Unassembled WGS sequence"/>
</dbReference>
<evidence type="ECO:0000313" key="9">
    <source>
        <dbReference type="EMBL" id="SEO05071.1"/>
    </source>
</evidence>
<sequence length="167" mass="19015">MKPVILLARRASLLPVVLASVALFTLMIMTFADVLLRSALNAPIEQATELTRIFMVIIVFGVMPVMTARGDHISVDLTDGIFYRLRLNNVRDGLVYIVCGVMMFWPVQRVWVLAERWRSYGDVTEYLAFPQFYVGWFIAAFTALTAIVMLVIGLLHLFAPRFLERTQ</sequence>
<keyword evidence="10" id="KW-1185">Reference proteome</keyword>
<dbReference type="GO" id="GO:0022857">
    <property type="term" value="F:transmembrane transporter activity"/>
    <property type="evidence" value="ECO:0007669"/>
    <property type="project" value="UniProtKB-UniRule"/>
</dbReference>
<dbReference type="GO" id="GO:0005886">
    <property type="term" value="C:plasma membrane"/>
    <property type="evidence" value="ECO:0007669"/>
    <property type="project" value="UniProtKB-SubCell"/>
</dbReference>
<gene>
    <name evidence="9" type="ORF">SAMN04490248_101163</name>
</gene>
<evidence type="ECO:0000256" key="3">
    <source>
        <dbReference type="ARBA" id="ARBA00022475"/>
    </source>
</evidence>
<dbReference type="OrthoDB" id="2877624at2"/>
<dbReference type="RefSeq" id="WP_093114732.1">
    <property type="nucleotide sequence ID" value="NZ_FODS01000001.1"/>
</dbReference>
<dbReference type="Pfam" id="PF04290">
    <property type="entry name" value="DctQ"/>
    <property type="match status" value="1"/>
</dbReference>
<dbReference type="AlphaFoldDB" id="A0A1H8LIS7"/>
<proteinExistence type="inferred from homology"/>
<protein>
    <recommendedName>
        <fullName evidence="7">TRAP transporter small permease protein</fullName>
    </recommendedName>
</protein>
<evidence type="ECO:0000313" key="10">
    <source>
        <dbReference type="Proteomes" id="UP000198893"/>
    </source>
</evidence>
<name>A0A1H8LIS7_9RHOB</name>
<evidence type="ECO:0000259" key="8">
    <source>
        <dbReference type="Pfam" id="PF04290"/>
    </source>
</evidence>
<comment type="similarity">
    <text evidence="7">Belongs to the TRAP transporter small permease family.</text>
</comment>
<feature type="transmembrane region" description="Helical" evidence="7">
    <location>
        <begin position="93"/>
        <end position="114"/>
    </location>
</feature>
<evidence type="ECO:0000256" key="1">
    <source>
        <dbReference type="ARBA" id="ARBA00004651"/>
    </source>
</evidence>
<dbReference type="STRING" id="569882.SAMN04490248_101163"/>
<feature type="domain" description="Tripartite ATP-independent periplasmic transporters DctQ component" evidence="8">
    <location>
        <begin position="26"/>
        <end position="151"/>
    </location>
</feature>
<accession>A0A1H8LIS7</accession>
<keyword evidence="4 7" id="KW-0812">Transmembrane</keyword>
<keyword evidence="7" id="KW-0997">Cell inner membrane</keyword>
<evidence type="ECO:0000256" key="7">
    <source>
        <dbReference type="RuleBase" id="RU369079"/>
    </source>
</evidence>
<evidence type="ECO:0000256" key="6">
    <source>
        <dbReference type="ARBA" id="ARBA00023136"/>
    </source>
</evidence>
<keyword evidence="6 7" id="KW-0472">Membrane</keyword>
<evidence type="ECO:0000256" key="5">
    <source>
        <dbReference type="ARBA" id="ARBA00022989"/>
    </source>
</evidence>
<evidence type="ECO:0000256" key="2">
    <source>
        <dbReference type="ARBA" id="ARBA00022448"/>
    </source>
</evidence>
<organism evidence="9 10">
    <name type="scientific">Salinihabitans flavidus</name>
    <dbReference type="NCBI Taxonomy" id="569882"/>
    <lineage>
        <taxon>Bacteria</taxon>
        <taxon>Pseudomonadati</taxon>
        <taxon>Pseudomonadota</taxon>
        <taxon>Alphaproteobacteria</taxon>
        <taxon>Rhodobacterales</taxon>
        <taxon>Roseobacteraceae</taxon>
        <taxon>Salinihabitans</taxon>
    </lineage>
</organism>
<comment type="subunit">
    <text evidence="7">The complex comprises the extracytoplasmic solute receptor protein and the two transmembrane proteins.</text>
</comment>
<comment type="subcellular location">
    <subcellularLocation>
        <location evidence="7">Cell inner membrane</location>
        <topology evidence="7">Multi-pass membrane protein</topology>
    </subcellularLocation>
    <subcellularLocation>
        <location evidence="1">Cell membrane</location>
        <topology evidence="1">Multi-pass membrane protein</topology>
    </subcellularLocation>
</comment>
<evidence type="ECO:0000256" key="4">
    <source>
        <dbReference type="ARBA" id="ARBA00022692"/>
    </source>
</evidence>
<keyword evidence="5 7" id="KW-1133">Transmembrane helix</keyword>
<feature type="transmembrane region" description="Helical" evidence="7">
    <location>
        <begin position="134"/>
        <end position="159"/>
    </location>
</feature>
<dbReference type="InterPro" id="IPR055348">
    <property type="entry name" value="DctQ"/>
</dbReference>
<feature type="transmembrane region" description="Helical" evidence="7">
    <location>
        <begin position="12"/>
        <end position="32"/>
    </location>
</feature>
<keyword evidence="3" id="KW-1003">Cell membrane</keyword>
<comment type="function">
    <text evidence="7">Part of the tripartite ATP-independent periplasmic (TRAP) transport system.</text>
</comment>
<feature type="transmembrane region" description="Helical" evidence="7">
    <location>
        <begin position="52"/>
        <end position="72"/>
    </location>
</feature>
<reference evidence="9 10" key="1">
    <citation type="submission" date="2016-10" db="EMBL/GenBank/DDBJ databases">
        <authorList>
            <person name="de Groot N.N."/>
        </authorList>
    </citation>
    <scope>NUCLEOTIDE SEQUENCE [LARGE SCALE GENOMIC DNA]</scope>
    <source>
        <strain evidence="9 10">DSM 27842</strain>
    </source>
</reference>